<keyword evidence="3" id="KW-1185">Reference proteome</keyword>
<dbReference type="Gene3D" id="3.40.630.30">
    <property type="match status" value="1"/>
</dbReference>
<feature type="domain" description="N-acetyltransferase" evidence="1">
    <location>
        <begin position="1"/>
        <end position="155"/>
    </location>
</feature>
<evidence type="ECO:0000259" key="1">
    <source>
        <dbReference type="PROSITE" id="PS51186"/>
    </source>
</evidence>
<dbReference type="Proteomes" id="UP000256269">
    <property type="component" value="Unassembled WGS sequence"/>
</dbReference>
<sequence>MFDTADQSDVPQLLRLYRRVYGASYSLPLGTDPVVMSAEIASAGTIWLVARHPADGVVASIIATVDPHDRLGKVQGMVVDPAHRGAGIARRILAALAERVLAGGEVDSVYATARTTTVAPQHTFLGNGFHPMGVFPNLRRSDRHETMVLLARYRDGVLDRRIPVERVPSGLAGLIDATAAQVGWPDPPEVVPGPDQPSPPCTDPPTAELVDAPRFVLDRFQERIADPVRRFYPFHTPNMMLVDTDYELYVHLSRRDGYCALVAAAPRPMAVAEHLDQTIRQLTDLGAMYVETLVPLHAFAELSVLLTRGFIPAALYPAMRRDGDGFRDYVVMARTVQPLDFRGLAIDAAFRPFTEQYIQAWTQQYLNTHGVYR</sequence>
<dbReference type="AlphaFoldDB" id="A0A3E0H0F2"/>
<protein>
    <submittedName>
        <fullName evidence="2">Acetyltransferase (GNAT) family protein</fullName>
    </submittedName>
</protein>
<dbReference type="EMBL" id="QUNO01000016">
    <property type="protein sequence ID" value="REH36347.1"/>
    <property type="molecule type" value="Genomic_DNA"/>
</dbReference>
<dbReference type="OrthoDB" id="3846744at2"/>
<dbReference type="CDD" id="cd04301">
    <property type="entry name" value="NAT_SF"/>
    <property type="match status" value="1"/>
</dbReference>
<organism evidence="2 3">
    <name type="scientific">Kutzneria buriramensis</name>
    <dbReference type="NCBI Taxonomy" id="1045776"/>
    <lineage>
        <taxon>Bacteria</taxon>
        <taxon>Bacillati</taxon>
        <taxon>Actinomycetota</taxon>
        <taxon>Actinomycetes</taxon>
        <taxon>Pseudonocardiales</taxon>
        <taxon>Pseudonocardiaceae</taxon>
        <taxon>Kutzneria</taxon>
    </lineage>
</organism>
<accession>A0A3E0H0F2</accession>
<dbReference type="InterPro" id="IPR000182">
    <property type="entry name" value="GNAT_dom"/>
</dbReference>
<evidence type="ECO:0000313" key="3">
    <source>
        <dbReference type="Proteomes" id="UP000256269"/>
    </source>
</evidence>
<dbReference type="SUPFAM" id="SSF55729">
    <property type="entry name" value="Acyl-CoA N-acyltransferases (Nat)"/>
    <property type="match status" value="1"/>
</dbReference>
<dbReference type="RefSeq" id="WP_116179630.1">
    <property type="nucleotide sequence ID" value="NZ_CP144375.1"/>
</dbReference>
<proteinExistence type="predicted"/>
<dbReference type="GO" id="GO:0016747">
    <property type="term" value="F:acyltransferase activity, transferring groups other than amino-acyl groups"/>
    <property type="evidence" value="ECO:0007669"/>
    <property type="project" value="InterPro"/>
</dbReference>
<comment type="caution">
    <text evidence="2">The sequence shown here is derived from an EMBL/GenBank/DDBJ whole genome shotgun (WGS) entry which is preliminary data.</text>
</comment>
<keyword evidence="2" id="KW-0808">Transferase</keyword>
<dbReference type="Pfam" id="PF13508">
    <property type="entry name" value="Acetyltransf_7"/>
    <property type="match status" value="1"/>
</dbReference>
<gene>
    <name evidence="2" type="ORF">BCF44_116216</name>
</gene>
<reference evidence="2 3" key="1">
    <citation type="submission" date="2018-08" db="EMBL/GenBank/DDBJ databases">
        <title>Genomic Encyclopedia of Archaeal and Bacterial Type Strains, Phase II (KMG-II): from individual species to whole genera.</title>
        <authorList>
            <person name="Goeker M."/>
        </authorList>
    </citation>
    <scope>NUCLEOTIDE SEQUENCE [LARGE SCALE GENOMIC DNA]</scope>
    <source>
        <strain evidence="2 3">DSM 45791</strain>
    </source>
</reference>
<evidence type="ECO:0000313" key="2">
    <source>
        <dbReference type="EMBL" id="REH36347.1"/>
    </source>
</evidence>
<name>A0A3E0H0F2_9PSEU</name>
<dbReference type="PROSITE" id="PS51186">
    <property type="entry name" value="GNAT"/>
    <property type="match status" value="1"/>
</dbReference>
<dbReference type="InterPro" id="IPR016181">
    <property type="entry name" value="Acyl_CoA_acyltransferase"/>
</dbReference>